<dbReference type="eggNOG" id="COG4409">
    <property type="taxonomic scope" value="Bacteria"/>
</dbReference>
<reference evidence="2 3" key="1">
    <citation type="journal article" date="2013" name="Genome Announc.">
        <title>Draft Genome Sequence of Cyclobacterium qasimii Strain M12-11BT, Isolated from Arctic Marine Sediment.</title>
        <authorList>
            <person name="Shivaji S."/>
            <person name="Ara S."/>
            <person name="Singh A."/>
            <person name="Kumar Pinnaka A."/>
        </authorList>
    </citation>
    <scope>NUCLEOTIDE SEQUENCE [LARGE SCALE GENOMIC DNA]</scope>
    <source>
        <strain evidence="2 3">M12-11B</strain>
    </source>
</reference>
<evidence type="ECO:0000313" key="3">
    <source>
        <dbReference type="Proteomes" id="UP000014974"/>
    </source>
</evidence>
<name>S7WRZ4_9BACT</name>
<gene>
    <name evidence="2" type="ORF">ADICYQ_4134</name>
</gene>
<comment type="caution">
    <text evidence="2">The sequence shown here is derived from an EMBL/GenBank/DDBJ whole genome shotgun (WGS) entry which is preliminary data.</text>
</comment>
<dbReference type="AlphaFoldDB" id="S7WRZ4"/>
<organism evidence="2 3">
    <name type="scientific">Cyclobacterium qasimii M12-11B</name>
    <dbReference type="NCBI Taxonomy" id="641524"/>
    <lineage>
        <taxon>Bacteria</taxon>
        <taxon>Pseudomonadati</taxon>
        <taxon>Bacteroidota</taxon>
        <taxon>Cytophagia</taxon>
        <taxon>Cytophagales</taxon>
        <taxon>Cyclobacteriaceae</taxon>
        <taxon>Cyclobacterium</taxon>
    </lineage>
</organism>
<feature type="region of interest" description="Disordered" evidence="1">
    <location>
        <begin position="1"/>
        <end position="37"/>
    </location>
</feature>
<evidence type="ECO:0000313" key="2">
    <source>
        <dbReference type="EMBL" id="EPR66873.1"/>
    </source>
</evidence>
<proteinExistence type="predicted"/>
<evidence type="ECO:0000256" key="1">
    <source>
        <dbReference type="SAM" id="MobiDB-lite"/>
    </source>
</evidence>
<dbReference type="STRING" id="641524.ADICYQ_4134"/>
<sequence>MLNSCGGSNEKKAEAQENVQLAPNDITGNFHLPENKK</sequence>
<accession>S7WRZ4</accession>
<protein>
    <submittedName>
        <fullName evidence="2">Uncharacterized protein</fullName>
    </submittedName>
</protein>
<dbReference type="EMBL" id="ATNM01000139">
    <property type="protein sequence ID" value="EPR66873.1"/>
    <property type="molecule type" value="Genomic_DNA"/>
</dbReference>
<dbReference type="Proteomes" id="UP000014974">
    <property type="component" value="Unassembled WGS sequence"/>
</dbReference>